<evidence type="ECO:0000259" key="2">
    <source>
        <dbReference type="Pfam" id="PF05272"/>
    </source>
</evidence>
<keyword evidence="3" id="KW-0547">Nucleotide-binding</keyword>
<name>A0AAE7B7F5_9VIRU</name>
<dbReference type="GO" id="GO:0004386">
    <property type="term" value="F:helicase activity"/>
    <property type="evidence" value="ECO:0007669"/>
    <property type="project" value="UniProtKB-KW"/>
</dbReference>
<dbReference type="EMBL" id="MT293574">
    <property type="protein sequence ID" value="QKE44442.1"/>
    <property type="molecule type" value="Genomic_DNA"/>
</dbReference>
<feature type="compositionally biased region" description="Acidic residues" evidence="1">
    <location>
        <begin position="836"/>
        <end position="847"/>
    </location>
</feature>
<evidence type="ECO:0000313" key="4">
    <source>
        <dbReference type="Proteomes" id="UP000830293"/>
    </source>
</evidence>
<sequence>MDEEALIDELEHNGGVDLADCDSQGNVVTAGRHVDQIIETLFPEAAAEIAEAQRDVDNGGILGAIVQDSVNAPARLRDRALDTLVVEIDRNRSRVPPSPAAPEEEDLQRTWKQPGTYHEYNRPPFTKFIPFRVEQCATPDWDWMNAVGMKADWPVQDRVSLLVCYLNNFWATIGTGRNACVLNKTRSTRCNMGHATIAETKESEFEKFMCHRSITFATSEHYTSAEKTEIMRIFNGGAQRGPVGASSLPECSKSVKINAATGMPPRTGSKTYSVNAFRMWKFNSLRRSVTAVIFDPTPAEMLTEKQRLVQQSVINLWRPFAYTAEMVEDCAYRFEEQLDVIKSHIMTYLCRDDQDLYDQLIYTFAYWIQRPWAKFESVPILKGEQGVGKGAVLEMMMEIVGRDMCYKTTKMDDAVGDKTDNLEGIYLLYMNEAYNPQVKAHDSMLKALVTEASFRLRKFYCPPIQVPKFFRIMMDTNFPDVINAEGRDRRYQLYDCENDVPDSAYFDRLFAAIESDEHAGLRAFADYLYTFDIDAHEAAFKSGRKIIITPLLVAQQMSSMDARKRVFLEILQQGSIHETSRCYDREDEWLKNQRHWTGVKLAEMNKQRCQEELQAMAQADLSETPEFTKIREEKAYWDKEAVASRGWETVVPIDKLVRSYRRLAAETNNRKAMELGLVAAAKEIFGENNVKYYSRSVHLIASEKDKESGVPLMPREPGQETRHFDLLEEPVQRNYLELPLLIRARQLFAKFMGWNNARFDPFAKDSADLAGYKAQETYDELFNIPEHLRHRTEATKYTFGFKRRFAETVEPLNTQAENELYESPLKRRREDHSQDSNDEAEAEEDATQEFVFTTPTV</sequence>
<organism evidence="3 4">
    <name type="scientific">Yaravirus sp. 'brasiliensis'</name>
    <dbReference type="NCBI Taxonomy" id="2739681"/>
    <lineage>
        <taxon>Viruses</taxon>
        <taxon>Varidnaviria</taxon>
        <taxon>Bamfordvirae</taxon>
        <taxon>Nucleocytoviricota</taxon>
        <taxon>Mriyaviricetes</taxon>
        <taxon>Yaraviridae</taxon>
        <taxon>Yaravirus</taxon>
        <taxon>Yaravirus brasiliense</taxon>
    </lineage>
</organism>
<reference evidence="3" key="1">
    <citation type="submission" date="2020-04" db="EMBL/GenBank/DDBJ databases">
        <title>A mysterious 80 nm amoeba virus with a near complete 'ORFan genome' challenges the classification of DNA viruses.</title>
        <authorList>
            <person name="Boratto P.V.M."/>
            <person name="Oliveira G.P."/>
            <person name="Machado T.B."/>
            <person name="Andrade A.C.S.P."/>
            <person name="Baudoin J.P."/>
            <person name="Klose T."/>
            <person name="Azza S."/>
            <person name="Decloquement P."/>
            <person name="Chabriere E."/>
            <person name="Colson P."/>
            <person name="Levasseur A."/>
            <person name="La Scola B."/>
            <person name="Abrahao J.S."/>
        </authorList>
    </citation>
    <scope>NUCLEOTIDE SEQUENCE</scope>
    <source>
        <strain evidence="3">BHMG</strain>
    </source>
</reference>
<dbReference type="KEGG" id="vg:80539325"/>
<dbReference type="RefSeq" id="YP_010800689.1">
    <property type="nucleotide sequence ID" value="NC_076895.1"/>
</dbReference>
<dbReference type="Pfam" id="PF05272">
    <property type="entry name" value="VapE-like_dom"/>
    <property type="match status" value="1"/>
</dbReference>
<protein>
    <submittedName>
        <fullName evidence="3">DNA helicase ATPase replication protein E1/DNA complex</fullName>
    </submittedName>
</protein>
<keyword evidence="3" id="KW-0067">ATP-binding</keyword>
<feature type="domain" description="Virulence-associated protein E-like" evidence="2">
    <location>
        <begin position="341"/>
        <end position="509"/>
    </location>
</feature>
<keyword evidence="3" id="KW-0347">Helicase</keyword>
<evidence type="ECO:0000313" key="3">
    <source>
        <dbReference type="EMBL" id="QKE44442.1"/>
    </source>
</evidence>
<feature type="region of interest" description="Disordered" evidence="1">
    <location>
        <begin position="813"/>
        <end position="857"/>
    </location>
</feature>
<keyword evidence="4" id="KW-1185">Reference proteome</keyword>
<accession>A0AAE7B7F5</accession>
<proteinExistence type="predicted"/>
<feature type="compositionally biased region" description="Basic and acidic residues" evidence="1">
    <location>
        <begin position="824"/>
        <end position="835"/>
    </location>
</feature>
<evidence type="ECO:0000256" key="1">
    <source>
        <dbReference type="SAM" id="MobiDB-lite"/>
    </source>
</evidence>
<keyword evidence="3" id="KW-0378">Hydrolase</keyword>
<dbReference type="GeneID" id="80539325"/>
<dbReference type="Proteomes" id="UP000830293">
    <property type="component" value="Segment"/>
</dbReference>
<dbReference type="InterPro" id="IPR007936">
    <property type="entry name" value="VapE-like_dom"/>
</dbReference>